<dbReference type="GO" id="GO:0016787">
    <property type="term" value="F:hydrolase activity"/>
    <property type="evidence" value="ECO:0007669"/>
    <property type="project" value="InterPro"/>
</dbReference>
<dbReference type="Gene3D" id="3.90.1570.30">
    <property type="match status" value="1"/>
</dbReference>
<dbReference type="CDD" id="cd18799">
    <property type="entry name" value="SF2_C_EcoAI-like"/>
    <property type="match status" value="1"/>
</dbReference>
<dbReference type="InterPro" id="IPR050742">
    <property type="entry name" value="Helicase_Restrict-Modif_Enz"/>
</dbReference>
<sequence>MDAPEQQARRAIDDLLTAAGWAVQDVATADIRAARGVAIREFPLKAGHGFADYLLYVDGKAAGVIEAKKEGFALTGVETQSSKYTQGLPDGLPRWRSPLPFAFQSTGVETRFTNGLDPEPRSRPVFAFHRPDMLADWLKLLPAGSTLHTGMGTPIHAVGQPAETFLQRLRHMPPLQDDRLWPAQREAVQRLEQSLRDNRPRALIQMATGSGKTFTAISFLYRLIKHAGARRVLFLVDRGNLADQTLKEFQQYQSPDNNFKFTEEYIVQRLQGNTLDTTARVCIATIQRVYAMLKGRELPEDLEEASLDQVGGLFKQPDPIDYNPAIPIETFDLIVTDECHRSIYNLWAQVLEYFDAYLIGLTATPSKQTFGFFHQNLVMEYNHEMAVADGVNVNYDVYRIRTAITEQGGKVEAGYSVQIQERDTRRKRWEQLDDDFAYDPAQLDRAVVAPDQIRTVIRTFRDRLFTDIFPGRTWVPKTLIFAKDDAHAENIVEIVREEFGKGNDFAQKITYRSTGAKPKDLINAFRTSPLPRIAVTVDMIATGTDIKSVEVVMFMRAVKSRAFFEQMKGRGVRVIKPDDLQSVTPDARAKDHFVIVDAVGVCEQDKTDSRPMETKPTVSFEKLLQAVAFGNTEDDVLTSLAGRMARLEHRIQPADDARVREATGGYGLRELAHGIIAALDPDAHPSPDAHRQAIETAVRPLQDPKVRELLADLKRRDDLVIDTVSADEVLEAGFSPDALDRARGMVQSFEQFIAEHKDDITALQVLYSLPYRQRLSFAAVKELAERIQAPPYLWNESQLWNAYAALEKSKVKGASGRRILTDLVSLVRFAIHQDNELIPFPERVGANFRAWLASQEGNSKQFTAEQRRWLEMIRDHIAANLGIEPDDFEYAPFAQHGGLGKVHQLFGDMLPELLASLNDALAA</sequence>
<evidence type="ECO:0000313" key="2">
    <source>
        <dbReference type="EMBL" id="CUA93988.1"/>
    </source>
</evidence>
<dbReference type="PROSITE" id="PS51192">
    <property type="entry name" value="HELICASE_ATP_BIND_1"/>
    <property type="match status" value="1"/>
</dbReference>
<dbReference type="STRING" id="339866.GCA_001418255_00465"/>
<dbReference type="GO" id="GO:0006304">
    <property type="term" value="P:DNA modification"/>
    <property type="evidence" value="ECO:0007669"/>
    <property type="project" value="InterPro"/>
</dbReference>
<proteinExistence type="predicted"/>
<dbReference type="SUPFAM" id="SSF52540">
    <property type="entry name" value="P-loop containing nucleoside triphosphate hydrolases"/>
    <property type="match status" value="1"/>
</dbReference>
<evidence type="ECO:0000313" key="3">
    <source>
        <dbReference type="Proteomes" id="UP000183649"/>
    </source>
</evidence>
<dbReference type="InterPro" id="IPR013670">
    <property type="entry name" value="EcoEI_R_C_dom"/>
</dbReference>
<evidence type="ECO:0000259" key="1">
    <source>
        <dbReference type="PROSITE" id="PS51192"/>
    </source>
</evidence>
<protein>
    <submittedName>
        <fullName evidence="2">Type I site-specific restriction endonuclease, part of a restriction-modification system</fullName>
    </submittedName>
</protein>
<gene>
    <name evidence="2" type="ORF">Ga0061069_101468</name>
</gene>
<dbReference type="InterPro" id="IPR027417">
    <property type="entry name" value="P-loop_NTPase"/>
</dbReference>
<dbReference type="OrthoDB" id="9804086at2"/>
<dbReference type="EMBL" id="CYHF01000001">
    <property type="protein sequence ID" value="CUA93988.1"/>
    <property type="molecule type" value="Genomic_DNA"/>
</dbReference>
<dbReference type="GO" id="GO:0003677">
    <property type="term" value="F:DNA binding"/>
    <property type="evidence" value="ECO:0007669"/>
    <property type="project" value="InterPro"/>
</dbReference>
<dbReference type="PANTHER" id="PTHR47396:SF1">
    <property type="entry name" value="ATP-DEPENDENT HELICASE IRC3-RELATED"/>
    <property type="match status" value="1"/>
</dbReference>
<accession>A0A0K6HT73</accession>
<dbReference type="Pfam" id="PF04851">
    <property type="entry name" value="ResIII"/>
    <property type="match status" value="1"/>
</dbReference>
<feature type="domain" description="Helicase ATP-binding" evidence="1">
    <location>
        <begin position="193"/>
        <end position="383"/>
    </location>
</feature>
<dbReference type="Pfam" id="PF08463">
    <property type="entry name" value="EcoEI_R_C"/>
    <property type="match status" value="1"/>
</dbReference>
<keyword evidence="3" id="KW-1185">Reference proteome</keyword>
<dbReference type="InterPro" id="IPR014001">
    <property type="entry name" value="Helicase_ATP-bd"/>
</dbReference>
<dbReference type="InterPro" id="IPR006935">
    <property type="entry name" value="Helicase/UvrB_N"/>
</dbReference>
<dbReference type="Pfam" id="PF00271">
    <property type="entry name" value="Helicase_C"/>
    <property type="match status" value="1"/>
</dbReference>
<name>A0A0K6HT73_9BURK</name>
<dbReference type="CDD" id="cd18032">
    <property type="entry name" value="DEXHc_RE_I_III_res"/>
    <property type="match status" value="1"/>
</dbReference>
<keyword evidence="2" id="KW-0378">Hydrolase</keyword>
<dbReference type="AlphaFoldDB" id="A0A0K6HT73"/>
<dbReference type="RefSeq" id="WP_055449392.1">
    <property type="nucleotide sequence ID" value="NZ_CYHF01000001.1"/>
</dbReference>
<dbReference type="PANTHER" id="PTHR47396">
    <property type="entry name" value="TYPE I RESTRICTION ENZYME ECOKI R PROTEIN"/>
    <property type="match status" value="1"/>
</dbReference>
<reference evidence="3" key="1">
    <citation type="submission" date="2015-08" db="EMBL/GenBank/DDBJ databases">
        <authorList>
            <person name="Varghese N."/>
        </authorList>
    </citation>
    <scope>NUCLEOTIDE SEQUENCE [LARGE SCALE GENOMIC DNA]</scope>
    <source>
        <strain evidence="3">DSM 18181</strain>
    </source>
</reference>
<dbReference type="Gene3D" id="3.40.50.300">
    <property type="entry name" value="P-loop containing nucleotide triphosphate hydrolases"/>
    <property type="match status" value="2"/>
</dbReference>
<organism evidence="2 3">
    <name type="scientific">Thiomonas bhubaneswarensis</name>
    <dbReference type="NCBI Taxonomy" id="339866"/>
    <lineage>
        <taxon>Bacteria</taxon>
        <taxon>Pseudomonadati</taxon>
        <taxon>Pseudomonadota</taxon>
        <taxon>Betaproteobacteria</taxon>
        <taxon>Burkholderiales</taxon>
        <taxon>Thiomonas</taxon>
    </lineage>
</organism>
<keyword evidence="2" id="KW-0540">Nuclease</keyword>
<dbReference type="SMART" id="SM00487">
    <property type="entry name" value="DEXDc"/>
    <property type="match status" value="1"/>
</dbReference>
<dbReference type="Proteomes" id="UP000183649">
    <property type="component" value="Unassembled WGS sequence"/>
</dbReference>
<dbReference type="InterPro" id="IPR001650">
    <property type="entry name" value="Helicase_C-like"/>
</dbReference>
<dbReference type="GO" id="GO:0005829">
    <property type="term" value="C:cytosol"/>
    <property type="evidence" value="ECO:0007669"/>
    <property type="project" value="TreeGrafter"/>
</dbReference>
<keyword evidence="2" id="KW-0255">Endonuclease</keyword>
<dbReference type="GO" id="GO:0004519">
    <property type="term" value="F:endonuclease activity"/>
    <property type="evidence" value="ECO:0007669"/>
    <property type="project" value="UniProtKB-KW"/>
</dbReference>
<dbReference type="GO" id="GO:0005524">
    <property type="term" value="F:ATP binding"/>
    <property type="evidence" value="ECO:0007669"/>
    <property type="project" value="InterPro"/>
</dbReference>